<dbReference type="InterPro" id="IPR018389">
    <property type="entry name" value="DctP_fam"/>
</dbReference>
<dbReference type="PANTHER" id="PTHR33376">
    <property type="match status" value="1"/>
</dbReference>
<dbReference type="SUPFAM" id="SSF53850">
    <property type="entry name" value="Periplasmic binding protein-like II"/>
    <property type="match status" value="1"/>
</dbReference>
<protein>
    <submittedName>
        <fullName evidence="6">Tripartite ATP-independent transporter DctP family solute receptor</fullName>
    </submittedName>
</protein>
<dbReference type="Proteomes" id="UP000294664">
    <property type="component" value="Unassembled WGS sequence"/>
</dbReference>
<keyword evidence="7" id="KW-1185">Reference proteome</keyword>
<dbReference type="PIRSF" id="PIRSF006470">
    <property type="entry name" value="DctB"/>
    <property type="match status" value="1"/>
</dbReference>
<dbReference type="RefSeq" id="WP_245504695.1">
    <property type="nucleotide sequence ID" value="NZ_SMAI01000008.1"/>
</dbReference>
<accession>A0A4R3LYW1</accession>
<dbReference type="InterPro" id="IPR038404">
    <property type="entry name" value="TRAP_DctP_sf"/>
</dbReference>
<dbReference type="GO" id="GO:0030288">
    <property type="term" value="C:outer membrane-bounded periplasmic space"/>
    <property type="evidence" value="ECO:0007669"/>
    <property type="project" value="InterPro"/>
</dbReference>
<keyword evidence="3" id="KW-0813">Transport</keyword>
<dbReference type="GO" id="GO:0055085">
    <property type="term" value="P:transmembrane transport"/>
    <property type="evidence" value="ECO:0007669"/>
    <property type="project" value="InterPro"/>
</dbReference>
<comment type="caution">
    <text evidence="6">The sequence shown here is derived from an EMBL/GenBank/DDBJ whole genome shotgun (WGS) entry which is preliminary data.</text>
</comment>
<feature type="signal peptide" evidence="5">
    <location>
        <begin position="1"/>
        <end position="26"/>
    </location>
</feature>
<dbReference type="NCBIfam" id="NF037995">
    <property type="entry name" value="TRAP_S1"/>
    <property type="match status" value="1"/>
</dbReference>
<feature type="chain" id="PRO_5020225460" evidence="5">
    <location>
        <begin position="27"/>
        <end position="334"/>
    </location>
</feature>
<dbReference type="AlphaFoldDB" id="A0A4R3LYW1"/>
<dbReference type="NCBIfam" id="TIGR00787">
    <property type="entry name" value="dctP"/>
    <property type="match status" value="1"/>
</dbReference>
<dbReference type="PANTHER" id="PTHR33376:SF4">
    <property type="entry name" value="SIALIC ACID-BINDING PERIPLASMIC PROTEIN SIAP"/>
    <property type="match status" value="1"/>
</dbReference>
<keyword evidence="4 5" id="KW-0732">Signal</keyword>
<dbReference type="Gene3D" id="3.40.190.170">
    <property type="entry name" value="Bacterial extracellular solute-binding protein, family 7"/>
    <property type="match status" value="1"/>
</dbReference>
<evidence type="ECO:0000256" key="2">
    <source>
        <dbReference type="ARBA" id="ARBA00009023"/>
    </source>
</evidence>
<dbReference type="EMBL" id="SMAI01000008">
    <property type="protein sequence ID" value="TCT03907.1"/>
    <property type="molecule type" value="Genomic_DNA"/>
</dbReference>
<comment type="similarity">
    <text evidence="2">Belongs to the bacterial solute-binding protein 7 family.</text>
</comment>
<dbReference type="CDD" id="cd13603">
    <property type="entry name" value="PBP2_TRAP_Siap_TeaA_like"/>
    <property type="match status" value="1"/>
</dbReference>
<comment type="subcellular location">
    <subcellularLocation>
        <location evidence="1">Cell envelope</location>
    </subcellularLocation>
</comment>
<reference evidence="6 7" key="1">
    <citation type="submission" date="2019-03" db="EMBL/GenBank/DDBJ databases">
        <title>Genomic Encyclopedia of Type Strains, Phase IV (KMG-IV): sequencing the most valuable type-strain genomes for metagenomic binning, comparative biology and taxonomic classification.</title>
        <authorList>
            <person name="Goeker M."/>
        </authorList>
    </citation>
    <scope>NUCLEOTIDE SEQUENCE [LARGE SCALE GENOMIC DNA]</scope>
    <source>
        <strain evidence="6 7">DSM 9035</strain>
    </source>
</reference>
<keyword evidence="6" id="KW-0675">Receptor</keyword>
<evidence type="ECO:0000256" key="3">
    <source>
        <dbReference type="ARBA" id="ARBA00022448"/>
    </source>
</evidence>
<evidence type="ECO:0000313" key="7">
    <source>
        <dbReference type="Proteomes" id="UP000294664"/>
    </source>
</evidence>
<dbReference type="InterPro" id="IPR004682">
    <property type="entry name" value="TRAP_DctP"/>
</dbReference>
<proteinExistence type="inferred from homology"/>
<evidence type="ECO:0000256" key="4">
    <source>
        <dbReference type="ARBA" id="ARBA00022729"/>
    </source>
</evidence>
<evidence type="ECO:0000313" key="6">
    <source>
        <dbReference type="EMBL" id="TCT03907.1"/>
    </source>
</evidence>
<evidence type="ECO:0000256" key="5">
    <source>
        <dbReference type="SAM" id="SignalP"/>
    </source>
</evidence>
<name>A0A4R3LYW1_9HYPH</name>
<sequence>MSAFPSLKAAGAVALAAALLAAPLGAASAETLRIAGNFAAAHSSSKAMEGFAADLKQRTNGALEADLFPGMQLGSARENVDAVRAGTIFGTWIGPGFLSRLVPEIEAVSLPFVFNDSATAFRVIDGPVGDKLNEKMADKGFLVLGWMELGLRNVTNSKRPISSADDLKGLKLRMQPNETHLATFRALGASPISMDVKELYSALQQGVVDGQENPYSIIAANRYFEVQKYLSNTGHFFDFIVVVVNKKQFDALSPANKAALTAAVKGAVTAQRAASAGEQAAALKELQAKGMEYTVLTPEALAVFRERTSGIVDEVKKRAGPELVDLVLKEAKAQ</sequence>
<dbReference type="Pfam" id="PF03480">
    <property type="entry name" value="DctP"/>
    <property type="match status" value="1"/>
</dbReference>
<gene>
    <name evidence="6" type="ORF">EDC64_10873</name>
</gene>
<organism evidence="6 7">
    <name type="scientific">Aquabacter spiritensis</name>
    <dbReference type="NCBI Taxonomy" id="933073"/>
    <lineage>
        <taxon>Bacteria</taxon>
        <taxon>Pseudomonadati</taxon>
        <taxon>Pseudomonadota</taxon>
        <taxon>Alphaproteobacteria</taxon>
        <taxon>Hyphomicrobiales</taxon>
        <taxon>Xanthobacteraceae</taxon>
        <taxon>Aquabacter</taxon>
    </lineage>
</organism>
<evidence type="ECO:0000256" key="1">
    <source>
        <dbReference type="ARBA" id="ARBA00004196"/>
    </source>
</evidence>